<dbReference type="Proteomes" id="UP000218824">
    <property type="component" value="Chromosome"/>
</dbReference>
<evidence type="ECO:0000259" key="5">
    <source>
        <dbReference type="Pfam" id="PF00849"/>
    </source>
</evidence>
<proteinExistence type="inferred from homology"/>
<evidence type="ECO:0000313" key="6">
    <source>
        <dbReference type="EMBL" id="BAV99768.1"/>
    </source>
</evidence>
<accession>A0AAU9ATM7</accession>
<dbReference type="PANTHER" id="PTHR47683:SF2">
    <property type="entry name" value="RNA-BINDING S4 DOMAIN-CONTAINING PROTEIN"/>
    <property type="match status" value="1"/>
</dbReference>
<dbReference type="GO" id="GO:0009982">
    <property type="term" value="F:pseudouridine synthase activity"/>
    <property type="evidence" value="ECO:0007669"/>
    <property type="project" value="InterPro"/>
</dbReference>
<dbReference type="InterPro" id="IPR036986">
    <property type="entry name" value="S4_RNA-bd_sf"/>
</dbReference>
<protein>
    <recommendedName>
        <fullName evidence="4">Pseudouridine synthase</fullName>
        <ecNumber evidence="4">5.4.99.-</ecNumber>
    </recommendedName>
</protein>
<dbReference type="PROSITE" id="PS01149">
    <property type="entry name" value="PSI_RSU"/>
    <property type="match status" value="1"/>
</dbReference>
<dbReference type="KEGG" id="lem:LEN_4281"/>
<dbReference type="GO" id="GO:0003723">
    <property type="term" value="F:RNA binding"/>
    <property type="evidence" value="ECO:0007669"/>
    <property type="project" value="InterPro"/>
</dbReference>
<feature type="domain" description="Pseudouridine synthase RsuA/RluA-like" evidence="5">
    <location>
        <begin position="61"/>
        <end position="193"/>
    </location>
</feature>
<dbReference type="Pfam" id="PF00849">
    <property type="entry name" value="PseudoU_synth_2"/>
    <property type="match status" value="1"/>
</dbReference>
<organism evidence="6 7">
    <name type="scientific">Lysobacter enzymogenes</name>
    <dbReference type="NCBI Taxonomy" id="69"/>
    <lineage>
        <taxon>Bacteria</taxon>
        <taxon>Pseudomonadati</taxon>
        <taxon>Pseudomonadota</taxon>
        <taxon>Gammaproteobacteria</taxon>
        <taxon>Lysobacterales</taxon>
        <taxon>Lysobacteraceae</taxon>
        <taxon>Lysobacter</taxon>
    </lineage>
</organism>
<keyword evidence="2" id="KW-0698">rRNA processing</keyword>
<dbReference type="InterPro" id="IPR042092">
    <property type="entry name" value="PsdUridine_s_RsuA/RluB/E/F_cat"/>
</dbReference>
<dbReference type="GO" id="GO:0001522">
    <property type="term" value="P:pseudouridine synthesis"/>
    <property type="evidence" value="ECO:0007669"/>
    <property type="project" value="InterPro"/>
</dbReference>
<dbReference type="Gene3D" id="3.10.290.10">
    <property type="entry name" value="RNA-binding S4 domain"/>
    <property type="match status" value="1"/>
</dbReference>
<evidence type="ECO:0000256" key="1">
    <source>
        <dbReference type="ARBA" id="ARBA00008348"/>
    </source>
</evidence>
<gene>
    <name evidence="6" type="primary">rsuA</name>
    <name evidence="6" type="ORF">LEN_4281</name>
</gene>
<reference evidence="6 7" key="1">
    <citation type="journal article" date="2017" name="DNA Res.">
        <title>Complete genome sequence and expression profile of the commercial lytic enzyme producer Lysobacter enzymogenes M497-1.</title>
        <authorList>
            <person name="Takami H."/>
            <person name="Toyoda A."/>
            <person name="Uchiyama I."/>
            <person name="Itoh T."/>
            <person name="Takaki Y."/>
            <person name="Arai W."/>
            <person name="Nishi S."/>
            <person name="Kawai M."/>
            <person name="Shinya K."/>
            <person name="Ikeda H."/>
        </authorList>
    </citation>
    <scope>NUCLEOTIDE SEQUENCE [LARGE SCALE GENOMIC DNA]</scope>
    <source>
        <strain evidence="6 7">M497-1</strain>
    </source>
</reference>
<dbReference type="PANTHER" id="PTHR47683">
    <property type="entry name" value="PSEUDOURIDINE SYNTHASE FAMILY PROTEIN-RELATED"/>
    <property type="match status" value="1"/>
</dbReference>
<sequence length="233" mass="25481">MKLVKLIANLGYGSRKDVTAMFRQGRITDADGEVLYADDQVEHAAIRIDGEPLDPPAGLTLMLHKPVGYTCSTKDPGRVVYDLLPPRLRLRSPLLSPVGRLDRDTSGLLLLTDDGALLHRIVSPKAKLGKVYEATLASDLRGDEAAVFASGELMLEAEKTPLAPALMETLEPRRARLTLTEGRYHQVRRMFAAVGNHVAALHRARIGGLSLQDLPGGQWRALDSTDLETLFRG</sequence>
<dbReference type="Gene3D" id="3.30.70.580">
    <property type="entry name" value="Pseudouridine synthase I, catalytic domain, N-terminal subdomain"/>
    <property type="match status" value="1"/>
</dbReference>
<dbReference type="InterPro" id="IPR000748">
    <property type="entry name" value="PsdUridine_synth_RsuA/RluB/E/F"/>
</dbReference>
<dbReference type="EC" id="5.4.99.-" evidence="4"/>
<dbReference type="InterPro" id="IPR050343">
    <property type="entry name" value="RsuA_PseudoU_synthase"/>
</dbReference>
<dbReference type="SUPFAM" id="SSF55120">
    <property type="entry name" value="Pseudouridine synthase"/>
    <property type="match status" value="1"/>
</dbReference>
<evidence type="ECO:0000313" key="7">
    <source>
        <dbReference type="Proteomes" id="UP000218824"/>
    </source>
</evidence>
<dbReference type="InterPro" id="IPR020094">
    <property type="entry name" value="TruA/RsuA/RluB/E/F_N"/>
</dbReference>
<evidence type="ECO:0000256" key="2">
    <source>
        <dbReference type="ARBA" id="ARBA00022552"/>
    </source>
</evidence>
<evidence type="ECO:0000256" key="4">
    <source>
        <dbReference type="RuleBase" id="RU003887"/>
    </source>
</evidence>
<dbReference type="InterPro" id="IPR020103">
    <property type="entry name" value="PsdUridine_synth_cat_dom_sf"/>
</dbReference>
<dbReference type="GO" id="GO:0140098">
    <property type="term" value="F:catalytic activity, acting on RNA"/>
    <property type="evidence" value="ECO:0007669"/>
    <property type="project" value="UniProtKB-ARBA"/>
</dbReference>
<keyword evidence="3 4" id="KW-0413">Isomerase</keyword>
<dbReference type="InterPro" id="IPR018496">
    <property type="entry name" value="PsdUridine_synth_RsuA/RluB_CS"/>
</dbReference>
<dbReference type="Gene3D" id="3.30.70.1560">
    <property type="entry name" value="Alpha-L RNA-binding motif"/>
    <property type="match status" value="1"/>
</dbReference>
<dbReference type="GO" id="GO:0006364">
    <property type="term" value="P:rRNA processing"/>
    <property type="evidence" value="ECO:0007669"/>
    <property type="project" value="UniProtKB-KW"/>
</dbReference>
<dbReference type="EMBL" id="AP014940">
    <property type="protein sequence ID" value="BAV99768.1"/>
    <property type="molecule type" value="Genomic_DNA"/>
</dbReference>
<dbReference type="CDD" id="cd02553">
    <property type="entry name" value="PseudoU_synth_RsuA"/>
    <property type="match status" value="1"/>
</dbReference>
<dbReference type="RefSeq" id="WP_096380872.1">
    <property type="nucleotide sequence ID" value="NZ_AP014940.1"/>
</dbReference>
<dbReference type="NCBIfam" id="TIGR00093">
    <property type="entry name" value="pseudouridine synthase"/>
    <property type="match status" value="1"/>
</dbReference>
<dbReference type="AlphaFoldDB" id="A0AAU9ATM7"/>
<name>A0AAU9ATM7_LYSEN</name>
<dbReference type="GeneID" id="83066072"/>
<comment type="similarity">
    <text evidence="1 4">Belongs to the pseudouridine synthase RsuA family.</text>
</comment>
<dbReference type="InterPro" id="IPR006145">
    <property type="entry name" value="PsdUridine_synth_RsuA/RluA"/>
</dbReference>
<evidence type="ECO:0000256" key="3">
    <source>
        <dbReference type="ARBA" id="ARBA00023235"/>
    </source>
</evidence>